<dbReference type="InterPro" id="IPR027417">
    <property type="entry name" value="P-loop_NTPase"/>
</dbReference>
<keyword evidence="11" id="KW-1185">Reference proteome</keyword>
<protein>
    <recommendedName>
        <fullName evidence="9">AAA+ ATPase domain-containing protein</fullName>
    </recommendedName>
</protein>
<dbReference type="AlphaFoldDB" id="A0AA88XUB6"/>
<evidence type="ECO:0000313" key="11">
    <source>
        <dbReference type="Proteomes" id="UP001186944"/>
    </source>
</evidence>
<dbReference type="Pfam" id="PF03215">
    <property type="entry name" value="Rad17"/>
    <property type="match status" value="1"/>
</dbReference>
<dbReference type="InterPro" id="IPR003593">
    <property type="entry name" value="AAA+_ATPase"/>
</dbReference>
<dbReference type="SUPFAM" id="SSF52540">
    <property type="entry name" value="P-loop containing nucleoside triphosphate hydrolases"/>
    <property type="match status" value="1"/>
</dbReference>
<evidence type="ECO:0000256" key="6">
    <source>
        <dbReference type="ARBA" id="ARBA00023242"/>
    </source>
</evidence>
<dbReference type="Gene3D" id="3.40.50.300">
    <property type="entry name" value="P-loop containing nucleotide triphosphate hydrolases"/>
    <property type="match status" value="1"/>
</dbReference>
<evidence type="ECO:0000256" key="7">
    <source>
        <dbReference type="ARBA" id="ARBA00023306"/>
    </source>
</evidence>
<dbReference type="GO" id="GO:0005524">
    <property type="term" value="F:ATP binding"/>
    <property type="evidence" value="ECO:0007669"/>
    <property type="project" value="UniProtKB-KW"/>
</dbReference>
<evidence type="ECO:0000259" key="9">
    <source>
        <dbReference type="SMART" id="SM00382"/>
    </source>
</evidence>
<accession>A0AA88XUB6</accession>
<feature type="compositionally biased region" description="Basic and acidic residues" evidence="8">
    <location>
        <begin position="385"/>
        <end position="397"/>
    </location>
</feature>
<dbReference type="Proteomes" id="UP001186944">
    <property type="component" value="Unassembled WGS sequence"/>
</dbReference>
<feature type="compositionally biased region" description="Basic and acidic residues" evidence="8">
    <location>
        <begin position="625"/>
        <end position="644"/>
    </location>
</feature>
<dbReference type="GO" id="GO:0000077">
    <property type="term" value="P:DNA damage checkpoint signaling"/>
    <property type="evidence" value="ECO:0007669"/>
    <property type="project" value="TreeGrafter"/>
</dbReference>
<comment type="subcellular location">
    <subcellularLocation>
        <location evidence="1">Nucleus</location>
    </subcellularLocation>
</comment>
<reference evidence="10" key="1">
    <citation type="submission" date="2019-08" db="EMBL/GenBank/DDBJ databases">
        <title>The improved chromosome-level genome for the pearl oyster Pinctada fucata martensii using PacBio sequencing and Hi-C.</title>
        <authorList>
            <person name="Zheng Z."/>
        </authorList>
    </citation>
    <scope>NUCLEOTIDE SEQUENCE</scope>
    <source>
        <strain evidence="10">ZZ-2019</strain>
        <tissue evidence="10">Adductor muscle</tissue>
    </source>
</reference>
<feature type="domain" description="AAA+ ATPase" evidence="9">
    <location>
        <begin position="147"/>
        <end position="307"/>
    </location>
</feature>
<name>A0AA88XUB6_PINIB</name>
<evidence type="ECO:0000256" key="2">
    <source>
        <dbReference type="ARBA" id="ARBA00006168"/>
    </source>
</evidence>
<keyword evidence="3" id="KW-0547">Nucleotide-binding</keyword>
<evidence type="ECO:0000256" key="8">
    <source>
        <dbReference type="SAM" id="MobiDB-lite"/>
    </source>
</evidence>
<keyword evidence="4" id="KW-0227">DNA damage</keyword>
<sequence length="671" mass="75382">MEFQERPLEMGEKRSAICLSCRIRKAHPRGLVSGQGTRQASFPDQKPDPSVGLFSSRQHMVDSYSLTPMGEIAKIGFSGFSEQDSNNLLSSLVNGGSYIVQDFWFSLKVARGFAVVICSCADLAVHKKKIEEVESWLRTHLSPDVKRPGILLLTGPTGAGKTATLRVLARELKYDINEWANPDVKRQYNEWNQTGGVFTSGSEYSRVGTVSDSQIARFQQYLLSAYKYNTLSIFGSEVEKKKIILVEDIPNIFGRDPSSFHGILRKYSQTGRCPIVFVLSDGATGEFNKNVLFPKELEHQINITNISFNPVASTSMNKVLNKVVATELALKTSNFHPPSKSVVESISMSSAGDIRAAINALQFACLKDSSDLVIKPKSKVKAKRQKQDTKGKAKPTDDGELASIGGKDTSLFLFRALGKILYCKRDDPSNHTDLPKLPSHLQDHERDPLLINPEDVIEKCNISGEYFVAYLHQNYLDFYSTIEDIVRASQYISDSDFLSRDWNSRSRLQQVGASVSTRGLIHSNSARARFTSSGTGLGWKPLHKPQWYTLCKQRRESFDVSRSLYKDFTQHVILHTEILPYSMSLNVTSLSLSKRNFVRQICRFTHTTSSRSERLDDNAVDEDDSSQRLEETDDSSNTRDKFVLDSESSNTGTEVIVENDEEEYNIEEYND</sequence>
<evidence type="ECO:0000313" key="10">
    <source>
        <dbReference type="EMBL" id="KAK3091878.1"/>
    </source>
</evidence>
<dbReference type="InterPro" id="IPR004582">
    <property type="entry name" value="Checkpoint_prot_Rad17_Rad24"/>
</dbReference>
<keyword evidence="6" id="KW-0539">Nucleus</keyword>
<proteinExistence type="inferred from homology"/>
<comment type="similarity">
    <text evidence="2">Belongs to the rad17/RAD24 family.</text>
</comment>
<gene>
    <name evidence="10" type="ORF">FSP39_023378</name>
</gene>
<keyword evidence="7" id="KW-0131">Cell cycle</keyword>
<dbReference type="GO" id="GO:0003682">
    <property type="term" value="F:chromatin binding"/>
    <property type="evidence" value="ECO:0007669"/>
    <property type="project" value="TreeGrafter"/>
</dbReference>
<feature type="region of interest" description="Disordered" evidence="8">
    <location>
        <begin position="377"/>
        <end position="400"/>
    </location>
</feature>
<organism evidence="10 11">
    <name type="scientific">Pinctada imbricata</name>
    <name type="common">Atlantic pearl-oyster</name>
    <name type="synonym">Pinctada martensii</name>
    <dbReference type="NCBI Taxonomy" id="66713"/>
    <lineage>
        <taxon>Eukaryota</taxon>
        <taxon>Metazoa</taxon>
        <taxon>Spiralia</taxon>
        <taxon>Lophotrochozoa</taxon>
        <taxon>Mollusca</taxon>
        <taxon>Bivalvia</taxon>
        <taxon>Autobranchia</taxon>
        <taxon>Pteriomorphia</taxon>
        <taxon>Pterioida</taxon>
        <taxon>Pterioidea</taxon>
        <taxon>Pteriidae</taxon>
        <taxon>Pinctada</taxon>
    </lineage>
</organism>
<dbReference type="PANTHER" id="PTHR12172">
    <property type="entry name" value="CELL CYCLE CHECKPOINT PROTEIN RAD17"/>
    <property type="match status" value="1"/>
</dbReference>
<keyword evidence="5" id="KW-0067">ATP-binding</keyword>
<evidence type="ECO:0000256" key="4">
    <source>
        <dbReference type="ARBA" id="ARBA00022763"/>
    </source>
</evidence>
<comment type="caution">
    <text evidence="10">The sequence shown here is derived from an EMBL/GenBank/DDBJ whole genome shotgun (WGS) entry which is preliminary data.</text>
</comment>
<dbReference type="SMART" id="SM00382">
    <property type="entry name" value="AAA"/>
    <property type="match status" value="1"/>
</dbReference>
<evidence type="ECO:0000256" key="3">
    <source>
        <dbReference type="ARBA" id="ARBA00022741"/>
    </source>
</evidence>
<dbReference type="GO" id="GO:0003689">
    <property type="term" value="F:DNA clamp loader activity"/>
    <property type="evidence" value="ECO:0007669"/>
    <property type="project" value="TreeGrafter"/>
</dbReference>
<feature type="compositionally biased region" description="Acidic residues" evidence="8">
    <location>
        <begin position="657"/>
        <end position="671"/>
    </location>
</feature>
<evidence type="ECO:0000256" key="1">
    <source>
        <dbReference type="ARBA" id="ARBA00004123"/>
    </source>
</evidence>
<dbReference type="PANTHER" id="PTHR12172:SF0">
    <property type="entry name" value="CELL CYCLE CHECKPOINT PROTEIN RAD17"/>
    <property type="match status" value="1"/>
</dbReference>
<evidence type="ECO:0000256" key="5">
    <source>
        <dbReference type="ARBA" id="ARBA00022840"/>
    </source>
</evidence>
<dbReference type="EMBL" id="VSWD01000010">
    <property type="protein sequence ID" value="KAK3091878.1"/>
    <property type="molecule type" value="Genomic_DNA"/>
</dbReference>
<dbReference type="GO" id="GO:0005634">
    <property type="term" value="C:nucleus"/>
    <property type="evidence" value="ECO:0007669"/>
    <property type="project" value="UniProtKB-SubCell"/>
</dbReference>
<feature type="region of interest" description="Disordered" evidence="8">
    <location>
        <begin position="612"/>
        <end position="671"/>
    </location>
</feature>
<dbReference type="GO" id="GO:0033314">
    <property type="term" value="P:mitotic DNA replication checkpoint signaling"/>
    <property type="evidence" value="ECO:0007669"/>
    <property type="project" value="TreeGrafter"/>
</dbReference>
<dbReference type="GO" id="GO:0006281">
    <property type="term" value="P:DNA repair"/>
    <property type="evidence" value="ECO:0007669"/>
    <property type="project" value="InterPro"/>
</dbReference>